<evidence type="ECO:0000256" key="1">
    <source>
        <dbReference type="ARBA" id="ARBA00022485"/>
    </source>
</evidence>
<protein>
    <submittedName>
        <fullName evidence="6">4Fe-4S ferredoxin, iron-sulfur binding domain protein</fullName>
    </submittedName>
</protein>
<evidence type="ECO:0000313" key="7">
    <source>
        <dbReference type="Proteomes" id="UP000001572"/>
    </source>
</evidence>
<feature type="domain" description="4Fe-4S ferredoxin-type" evidence="5">
    <location>
        <begin position="10"/>
        <end position="37"/>
    </location>
</feature>
<dbReference type="PROSITE" id="PS00198">
    <property type="entry name" value="4FE4S_FER_1"/>
    <property type="match status" value="2"/>
</dbReference>
<dbReference type="KEGG" id="amt:Amet_2635"/>
<dbReference type="InterPro" id="IPR017896">
    <property type="entry name" value="4Fe4S_Fe-S-bd"/>
</dbReference>
<name>A6TRG9_ALKMQ</name>
<dbReference type="RefSeq" id="WP_012063761.1">
    <property type="nucleotide sequence ID" value="NC_009633.1"/>
</dbReference>
<reference evidence="7" key="1">
    <citation type="journal article" date="2016" name="Genome Announc.">
        <title>Complete genome sequence of Alkaliphilus metalliredigens strain QYMF, an alkaliphilic and metal-reducing bacterium isolated from borax-contaminated leachate ponds.</title>
        <authorList>
            <person name="Hwang C."/>
            <person name="Copeland A."/>
            <person name="Lucas S."/>
            <person name="Lapidus A."/>
            <person name="Barry K."/>
            <person name="Detter J.C."/>
            <person name="Glavina Del Rio T."/>
            <person name="Hammon N."/>
            <person name="Israni S."/>
            <person name="Dalin E."/>
            <person name="Tice H."/>
            <person name="Pitluck S."/>
            <person name="Chertkov O."/>
            <person name="Brettin T."/>
            <person name="Bruce D."/>
            <person name="Han C."/>
            <person name="Schmutz J."/>
            <person name="Larimer F."/>
            <person name="Land M.L."/>
            <person name="Hauser L."/>
            <person name="Kyrpides N."/>
            <person name="Mikhailova N."/>
            <person name="Ye Q."/>
            <person name="Zhou J."/>
            <person name="Richardson P."/>
            <person name="Fields M.W."/>
        </authorList>
    </citation>
    <scope>NUCLEOTIDE SEQUENCE [LARGE SCALE GENOMIC DNA]</scope>
    <source>
        <strain evidence="7">QYMF</strain>
    </source>
</reference>
<accession>A6TRG9</accession>
<gene>
    <name evidence="6" type="ordered locus">Amet_2635</name>
</gene>
<keyword evidence="2" id="KW-0479">Metal-binding</keyword>
<keyword evidence="3" id="KW-0408">Iron</keyword>
<proteinExistence type="predicted"/>
<keyword evidence="7" id="KW-1185">Reference proteome</keyword>
<dbReference type="STRING" id="293826.Amet_2635"/>
<dbReference type="Proteomes" id="UP000001572">
    <property type="component" value="Chromosome"/>
</dbReference>
<dbReference type="GO" id="GO:0046872">
    <property type="term" value="F:metal ion binding"/>
    <property type="evidence" value="ECO:0007669"/>
    <property type="project" value="UniProtKB-KW"/>
</dbReference>
<dbReference type="InterPro" id="IPR050572">
    <property type="entry name" value="Fe-S_Ferredoxin"/>
</dbReference>
<dbReference type="EMBL" id="CP000724">
    <property type="protein sequence ID" value="ABR48787.1"/>
    <property type="molecule type" value="Genomic_DNA"/>
</dbReference>
<evidence type="ECO:0000256" key="2">
    <source>
        <dbReference type="ARBA" id="ARBA00022723"/>
    </source>
</evidence>
<evidence type="ECO:0000259" key="5">
    <source>
        <dbReference type="PROSITE" id="PS51379"/>
    </source>
</evidence>
<evidence type="ECO:0000313" key="6">
    <source>
        <dbReference type="EMBL" id="ABR48787.1"/>
    </source>
</evidence>
<dbReference type="AlphaFoldDB" id="A6TRG9"/>
<keyword evidence="4" id="KW-0411">Iron-sulfur</keyword>
<sequence>MTVSNQKNDKELHIIPEWCKGCNICVGFCPKNVLELEHDKVSIKNKDLCIKCGQCELRCPDYAIYLEG</sequence>
<dbReference type="PANTHER" id="PTHR43687">
    <property type="entry name" value="ADENYLYLSULFATE REDUCTASE, BETA SUBUNIT"/>
    <property type="match status" value="1"/>
</dbReference>
<dbReference type="OrthoDB" id="9804603at2"/>
<dbReference type="HOGENOM" id="CLU_139698_5_3_9"/>
<dbReference type="PROSITE" id="PS51379">
    <property type="entry name" value="4FE4S_FER_2"/>
    <property type="match status" value="2"/>
</dbReference>
<dbReference type="PANTHER" id="PTHR43687:SF4">
    <property type="entry name" value="BLR5484 PROTEIN"/>
    <property type="match status" value="1"/>
</dbReference>
<dbReference type="Pfam" id="PF13187">
    <property type="entry name" value="Fer4_9"/>
    <property type="match status" value="1"/>
</dbReference>
<dbReference type="eggNOG" id="COG4231">
    <property type="taxonomic scope" value="Bacteria"/>
</dbReference>
<organism evidence="6 7">
    <name type="scientific">Alkaliphilus metalliredigens (strain QYMF)</name>
    <dbReference type="NCBI Taxonomy" id="293826"/>
    <lineage>
        <taxon>Bacteria</taxon>
        <taxon>Bacillati</taxon>
        <taxon>Bacillota</taxon>
        <taxon>Clostridia</taxon>
        <taxon>Peptostreptococcales</taxon>
        <taxon>Natronincolaceae</taxon>
        <taxon>Alkaliphilus</taxon>
    </lineage>
</organism>
<dbReference type="SUPFAM" id="SSF54862">
    <property type="entry name" value="4Fe-4S ferredoxins"/>
    <property type="match status" value="1"/>
</dbReference>
<keyword evidence="1" id="KW-0004">4Fe-4S</keyword>
<evidence type="ECO:0000256" key="4">
    <source>
        <dbReference type="ARBA" id="ARBA00023014"/>
    </source>
</evidence>
<dbReference type="GO" id="GO:0051539">
    <property type="term" value="F:4 iron, 4 sulfur cluster binding"/>
    <property type="evidence" value="ECO:0007669"/>
    <property type="project" value="UniProtKB-KW"/>
</dbReference>
<evidence type="ECO:0000256" key="3">
    <source>
        <dbReference type="ARBA" id="ARBA00023004"/>
    </source>
</evidence>
<dbReference type="InterPro" id="IPR017900">
    <property type="entry name" value="4Fe4S_Fe_S_CS"/>
</dbReference>
<dbReference type="Gene3D" id="3.30.70.20">
    <property type="match status" value="1"/>
</dbReference>
<feature type="domain" description="4Fe-4S ferredoxin-type" evidence="5">
    <location>
        <begin position="39"/>
        <end position="68"/>
    </location>
</feature>